<comment type="similarity">
    <text evidence="2">Belongs to the ATP-dependent AMP-binding enzyme family.</text>
</comment>
<keyword evidence="5" id="KW-0436">Ligase</keyword>
<dbReference type="InterPro" id="IPR010071">
    <property type="entry name" value="AA_adenyl_dom"/>
</dbReference>
<dbReference type="Gene3D" id="3.30.559.30">
    <property type="entry name" value="Nonribosomal peptide synthetase, condensation domain"/>
    <property type="match status" value="3"/>
</dbReference>
<dbReference type="Proteomes" id="UP000567067">
    <property type="component" value="Unassembled WGS sequence"/>
</dbReference>
<evidence type="ECO:0000256" key="2">
    <source>
        <dbReference type="ARBA" id="ARBA00006432"/>
    </source>
</evidence>
<dbReference type="GO" id="GO:0072330">
    <property type="term" value="P:monocarboxylic acid biosynthetic process"/>
    <property type="evidence" value="ECO:0007669"/>
    <property type="project" value="UniProtKB-ARBA"/>
</dbReference>
<name>A0A7W3SXB1_9BACL</name>
<dbReference type="InterPro" id="IPR020806">
    <property type="entry name" value="PKS_PP-bd"/>
</dbReference>
<dbReference type="GO" id="GO:0031177">
    <property type="term" value="F:phosphopantetheine binding"/>
    <property type="evidence" value="ECO:0007669"/>
    <property type="project" value="InterPro"/>
</dbReference>
<evidence type="ECO:0000256" key="6">
    <source>
        <dbReference type="ARBA" id="ARBA00022737"/>
    </source>
</evidence>
<evidence type="ECO:0000256" key="1">
    <source>
        <dbReference type="ARBA" id="ARBA00001957"/>
    </source>
</evidence>
<dbReference type="InterPro" id="IPR006162">
    <property type="entry name" value="Ppantetheine_attach_site"/>
</dbReference>
<dbReference type="Gene3D" id="2.30.38.10">
    <property type="entry name" value="Luciferase, Domain 3"/>
    <property type="match status" value="2"/>
</dbReference>
<feature type="domain" description="Carrier" evidence="9">
    <location>
        <begin position="2715"/>
        <end position="2790"/>
    </location>
</feature>
<dbReference type="GO" id="GO:0008610">
    <property type="term" value="P:lipid biosynthetic process"/>
    <property type="evidence" value="ECO:0007669"/>
    <property type="project" value="UniProtKB-ARBA"/>
</dbReference>
<dbReference type="Pfam" id="PF13193">
    <property type="entry name" value="AMP-binding_C"/>
    <property type="match status" value="2"/>
</dbReference>
<dbReference type="FunFam" id="3.40.50.980:FF:000002">
    <property type="entry name" value="Enterobactin synthetase component F"/>
    <property type="match status" value="2"/>
</dbReference>
<dbReference type="InterPro" id="IPR000873">
    <property type="entry name" value="AMP-dep_synth/lig_dom"/>
</dbReference>
<dbReference type="InterPro" id="IPR045851">
    <property type="entry name" value="AMP-bd_C_sf"/>
</dbReference>
<dbReference type="Pfam" id="PF00501">
    <property type="entry name" value="AMP-binding"/>
    <property type="match status" value="3"/>
</dbReference>
<dbReference type="Gene3D" id="3.30.300.30">
    <property type="match status" value="3"/>
</dbReference>
<dbReference type="NCBIfam" id="TIGR01733">
    <property type="entry name" value="AA-adenyl-dom"/>
    <property type="match status" value="2"/>
</dbReference>
<dbReference type="EMBL" id="JACJIP010000039">
    <property type="protein sequence ID" value="MBA9087961.1"/>
    <property type="molecule type" value="Genomic_DNA"/>
</dbReference>
<evidence type="ECO:0000313" key="10">
    <source>
        <dbReference type="EMBL" id="MBA9087961.1"/>
    </source>
</evidence>
<dbReference type="InterPro" id="IPR023213">
    <property type="entry name" value="CAT-like_dom_sf"/>
</dbReference>
<dbReference type="FunFam" id="3.40.50.12780:FF:000012">
    <property type="entry name" value="Non-ribosomal peptide synthetase"/>
    <property type="match status" value="2"/>
</dbReference>
<dbReference type="Gene3D" id="3.40.50.980">
    <property type="match status" value="4"/>
</dbReference>
<dbReference type="SUPFAM" id="SSF56801">
    <property type="entry name" value="Acetyl-CoA synthetase-like"/>
    <property type="match status" value="3"/>
</dbReference>
<evidence type="ECO:0000259" key="9">
    <source>
        <dbReference type="PROSITE" id="PS50075"/>
    </source>
</evidence>
<dbReference type="PROSITE" id="PS00012">
    <property type="entry name" value="PHOSPHOPANTETHEINE"/>
    <property type="match status" value="2"/>
</dbReference>
<sequence>MNHLVELIQSRRDSIKGITFIRGGKEEALISYERLLQRASSLLRRIQDKGLQRGDEIVFLLEDQELFLTWFWACQLGGMVPVPLSAGASEENTRKLVKVYQKLRSPYLVVDDAKLLERWGGETESVEQEAFFRNLREMTWLTGREDLCDGPSGEIHCPESGDMAFIQFSSGSTGDPKGVMLTHANLLANMKAIVACSEATCNDSSLSWMPLTHDMGLIGFHLTPLLADMHQYLMPTALFIQHPTLWFQKASDHRITTLASPNFGYSHFLNYYKKNQAAGWDLSAVRLIFNGAEPISAKLSHQFIEEMGAYGLRPNAAFPVYGMAEASLAVTFPPVEEPLCEIHIDRRTAVGEPVKEVSEDSGDPAALSFVDVGMPVNDCQVRICDDSGNLLPEKIVGEIQIKGPNVTSGYYQDQISTDKAISEDGWLRTGDLGFMRNGRLVVTGRKKDILFVNGQNVYPHDLEQMIEEMEGGKLRRVAVCGAFNEQLQTDEIIVFAIYRGSIQSFAPLAENVARRVREYAGHEVGWVLPVKQLPKTTSGKVQRYILADQYASGQFEKEKEALHQTRLNSIQQREVEWSKDETERDLQQICAEVLNTGPLNVDDSLLEIGVNSLKAMMLVSAVTERFGIQLSIRQVYSVPTIRELARVVQISEAEERTAIGKAEHRPYYPITGAQIRVYMQEQLGSIGTTYNIPAALSLSGTIDLIRVEQALHALIRRHESLHTSFHFINGEVLQKIEDQFSFALERVNGDESELFGLMERFVRPFELSNAPLFRAQAIRLEEDRHVLLLDTHHMVCDGISLNVLIDEFRKLYQGETLGAAPTQYTDYAVWSIREGSGERMQRHREYWKQQLEGPIPVLEMILDHARPTERTFDGDQIRLSIPAQSVCRLNKMANEHGVTEYGILLSTYSMLLHKYTSQTDIIIGALMAGRLHPETHRTVGMFNNFLPIRQEVHDKQRFIDLLQKMNDTLLDAYDHQKMPFDEIVANCGIVQDRSRNPLFDTMLIFHNQLDGRVDFESNGVRFAQMDIPGKTSKLDMKWDVFPGIGGGMDCLLEYNTNLFDRETMERFAERFIRLAEAAVAHPEGLVGELEMMSLVEKEQLLQEFNNTATEYRHEATLHGLFEELAGQHPEKVAWRMGSSMLTYKELNEQANRLARRLRQAGVGPDVIAAVVMERSLEMMVSLLAILKAGGAYLPIAPDFPAERIGYMLQDSGATISLTQGKLLEELRGQLESWGGEWLNVSELVENGYGEAQEGKNLEPLELLELHSDSRQLAYVIYTSGSTGRPKGVMVEHRSVVNRLNWMQKAYPLTELDVILQKTSFTFDVSVWELFWWGQIGAEVSFLTPGGEKDPAEIIETISQHGVTTIHFVPSMLSAFLDELEARPQGVQKLGSLRYVFASGEALTARQVNRFRALLEKDDGVGVRLINLYGPTEATVDVSHYDCSIQEAAVDPIPIGKPIDNTRLYIVDEDNRLQPVGVAGELCIAGDGLARGYLNRDDLTAEKFIGSPFEKDGRMYRTGDLARWLPNGDIEYLGRIDHQVKIRGYRIEPGEIEEAMLAHEDVKEAVVVARKDHHGNAYLCGYYITEHDRVIEPAELRNELKSRLPVYMVPAFLVPMSQLPLTTSGKIDRKALPEPQSQLAAESYAAPAGEIEEKLAAIWQEVLGVERVGVNDNFFDVGGNSLTAAQLIMRIHRDLKLNLPLRDLFQSPTIAGLASKLELQLPESSEAYSDIEPVEAREDYPLTPSQNRLFILNRMEAESRAYNLPAVLEIRGIIDFRRLEQAFKKLIARHESLRTAFRLKDGVPIQIVLDDVSFELRIIDIENFSLMDLFRRFIRPFNLDQPPLLRAALIREADDKQYLLFDMHHIAGDGLSMIVLQNELIALYEENQLPDQKLQYKDFALWQLGVEHQRALYKQRSYWLDAMSGERAALDLPTDYARPSLKSYDGDQHTFVIPPELAARLNALASQTGATAYMVLLAIFHLFLARSSGQSDITIGTPVAGRPRTALESMIGMFVNTLVIRNRVVSSQTFKSFVESVRSTTISAFDNSDYPFEELVDELGTARDLSRNPLFDVMFVMQNMHRPVNRIGDVSFYPVELPTGVAKFDLLLEITLDTDVDAYRCKFEYCTKLFRAETMERFAERFIRLAEAAVAHPEGLVGELEMMSLVEKEQLLQGFNNTAAEYRHEATLHGLFEELAGQHPEKVAWRMGSSMLTYKELNEQANRLARRLRQAGVGPDVIAAVVMERSLEMMVSLLAILKAGGAYLPIAPDFPAERIGYMLQDSGATISLTQGKLLEELRGQLESWGGEWLDVSELVENGYGEAQEGNNLEPLELLELHSDSRQLAYVIYTSGSTGRPKGVMVEHRSVVNRLNWMQKAYPLTELDVILQKTSFTFDVSVWELFWWGQIGAEVSFLTPGGEKDPAEIIETISQHGVTTIHFVPSMLSAFLDELEARPQGVQKLESLRYVFASGEALTARQVNRFRTLLEKGDGVGVRLINLYGPTEATVDVSHYDCSVQEAAVDPIPIGKPIDNTRLYIVDEDNRLQPVGVAGELCIAGDGLARGYLNRDDLTAEKFIDSPFEKDGRMYRTGDLARWLPNGDIEYLGRIDHQVKIRGYRIEPGEIEEAMLAHEDVKEAVVVARKDHHGNAYLCGYYVSECDRTIEPAELRNELKSRLPAYMVPAFLVPMSQLPLTTSGKIDRKALPEPQSQLAAETYAAPAGEIEEKLAAIWQEVLGVERVGVNDNFFDVGGNSLLLLRVQHELEHLASGAVKITDLFAYPTVAKLAAFINGQQTGMDRPWAVQAAALPSSFFAVPGQSQQSAVLEGQLDSATSHRLYTFAKSAQSDLYAVIAASYLFVLSKHAQAKEMAIQAAVSGQKLVNVSQQLQGITDFADLLDGISQSLRLSGDAFIYTADEMRQRGLSKEENKVYPLVRMKNDWPIGSRELQLFDMVLSIQPEAWCIELSLDYNGRRMRSGKMKALLSDLMKFLVYLSEQIVQKEGAV</sequence>
<evidence type="ECO:0000256" key="4">
    <source>
        <dbReference type="ARBA" id="ARBA00022553"/>
    </source>
</evidence>
<dbReference type="PANTHER" id="PTHR45527:SF1">
    <property type="entry name" value="FATTY ACID SYNTHASE"/>
    <property type="match status" value="1"/>
</dbReference>
<dbReference type="InterPro" id="IPR042099">
    <property type="entry name" value="ANL_N_sf"/>
</dbReference>
<comment type="cofactor">
    <cofactor evidence="1">
        <name>pantetheine 4'-phosphate</name>
        <dbReference type="ChEBI" id="CHEBI:47942"/>
    </cofactor>
</comment>
<keyword evidence="8" id="KW-0511">Multifunctional enzyme</keyword>
<dbReference type="InterPro" id="IPR001242">
    <property type="entry name" value="Condensation_dom"/>
</dbReference>
<keyword evidence="11" id="KW-1185">Reference proteome</keyword>
<feature type="domain" description="Carrier" evidence="9">
    <location>
        <begin position="1645"/>
        <end position="1720"/>
    </location>
</feature>
<feature type="domain" description="Carrier" evidence="9">
    <location>
        <begin position="577"/>
        <end position="652"/>
    </location>
</feature>
<dbReference type="GO" id="GO:0017000">
    <property type="term" value="P:antibiotic biosynthetic process"/>
    <property type="evidence" value="ECO:0007669"/>
    <property type="project" value="UniProtKB-KW"/>
</dbReference>
<evidence type="ECO:0000313" key="11">
    <source>
        <dbReference type="Proteomes" id="UP000567067"/>
    </source>
</evidence>
<dbReference type="GO" id="GO:0016874">
    <property type="term" value="F:ligase activity"/>
    <property type="evidence" value="ECO:0007669"/>
    <property type="project" value="UniProtKB-KW"/>
</dbReference>
<keyword evidence="4" id="KW-0597">Phosphoprotein</keyword>
<dbReference type="Gene3D" id="3.30.559.10">
    <property type="entry name" value="Chloramphenicol acetyltransferase-like domain"/>
    <property type="match status" value="2"/>
</dbReference>
<evidence type="ECO:0000256" key="3">
    <source>
        <dbReference type="ARBA" id="ARBA00022450"/>
    </source>
</evidence>
<dbReference type="Gene3D" id="1.10.1200.10">
    <property type="entry name" value="ACP-like"/>
    <property type="match status" value="3"/>
</dbReference>
<protein>
    <submittedName>
        <fullName evidence="10">Surfactin family lipopeptide synthetase A/fengycin family lipopeptide synthetase D</fullName>
    </submittedName>
</protein>
<dbReference type="FunFam" id="1.10.1200.10:FF:000016">
    <property type="entry name" value="Non-ribosomal peptide synthase"/>
    <property type="match status" value="2"/>
</dbReference>
<dbReference type="PROSITE" id="PS50075">
    <property type="entry name" value="CARRIER"/>
    <property type="match status" value="3"/>
</dbReference>
<dbReference type="Pfam" id="PF00550">
    <property type="entry name" value="PP-binding"/>
    <property type="match status" value="3"/>
</dbReference>
<reference evidence="10 11" key="1">
    <citation type="submission" date="2020-08" db="EMBL/GenBank/DDBJ databases">
        <title>Genomic Encyclopedia of Type Strains, Phase III (KMG-III): the genomes of soil and plant-associated and newly described type strains.</title>
        <authorList>
            <person name="Whitman W."/>
        </authorList>
    </citation>
    <scope>NUCLEOTIDE SEQUENCE [LARGE SCALE GENOMIC DNA]</scope>
    <source>
        <strain evidence="10 11">CECT 8693</strain>
    </source>
</reference>
<dbReference type="InterPro" id="IPR025110">
    <property type="entry name" value="AMP-bd_C"/>
</dbReference>
<dbReference type="SUPFAM" id="SSF52777">
    <property type="entry name" value="CoA-dependent acyltransferases"/>
    <property type="match status" value="5"/>
</dbReference>
<dbReference type="FunFam" id="2.30.38.10:FF:000001">
    <property type="entry name" value="Non-ribosomal peptide synthetase PvdI"/>
    <property type="match status" value="2"/>
</dbReference>
<dbReference type="PANTHER" id="PTHR45527">
    <property type="entry name" value="NONRIBOSOMAL PEPTIDE SYNTHETASE"/>
    <property type="match status" value="1"/>
</dbReference>
<dbReference type="FunFam" id="3.40.50.980:FF:000001">
    <property type="entry name" value="Non-ribosomal peptide synthetase"/>
    <property type="match status" value="2"/>
</dbReference>
<dbReference type="Gene3D" id="3.40.50.12780">
    <property type="entry name" value="N-terminal domain of ligase-like"/>
    <property type="match status" value="1"/>
</dbReference>
<dbReference type="InterPro" id="IPR020845">
    <property type="entry name" value="AMP-binding_CS"/>
</dbReference>
<proteinExistence type="inferred from homology"/>
<organism evidence="10 11">
    <name type="scientific">Fontibacillus solani</name>
    <dbReference type="NCBI Taxonomy" id="1572857"/>
    <lineage>
        <taxon>Bacteria</taxon>
        <taxon>Bacillati</taxon>
        <taxon>Bacillota</taxon>
        <taxon>Bacilli</taxon>
        <taxon>Bacillales</taxon>
        <taxon>Paenibacillaceae</taxon>
        <taxon>Fontibacillus</taxon>
    </lineage>
</organism>
<dbReference type="NCBIfam" id="NF003417">
    <property type="entry name" value="PRK04813.1"/>
    <property type="match status" value="4"/>
</dbReference>
<dbReference type="GO" id="GO:0005829">
    <property type="term" value="C:cytosol"/>
    <property type="evidence" value="ECO:0007669"/>
    <property type="project" value="TreeGrafter"/>
</dbReference>
<evidence type="ECO:0000256" key="5">
    <source>
        <dbReference type="ARBA" id="ARBA00022598"/>
    </source>
</evidence>
<keyword evidence="3" id="KW-0596">Phosphopantetheine</keyword>
<accession>A0A7W3SXB1</accession>
<dbReference type="PROSITE" id="PS00455">
    <property type="entry name" value="AMP_BINDING"/>
    <property type="match status" value="3"/>
</dbReference>
<dbReference type="Pfam" id="PF00668">
    <property type="entry name" value="Condensation"/>
    <property type="match status" value="2"/>
</dbReference>
<dbReference type="FunFam" id="3.30.300.30:FF:000010">
    <property type="entry name" value="Enterobactin synthetase component F"/>
    <property type="match status" value="2"/>
</dbReference>
<comment type="caution">
    <text evidence="10">The sequence shown here is derived from an EMBL/GenBank/DDBJ whole genome shotgun (WGS) entry which is preliminary data.</text>
</comment>
<evidence type="ECO:0000256" key="7">
    <source>
        <dbReference type="ARBA" id="ARBA00023194"/>
    </source>
</evidence>
<dbReference type="GO" id="GO:0044550">
    <property type="term" value="P:secondary metabolite biosynthetic process"/>
    <property type="evidence" value="ECO:0007669"/>
    <property type="project" value="UniProtKB-ARBA"/>
</dbReference>
<dbReference type="SMART" id="SM00823">
    <property type="entry name" value="PKS_PP"/>
    <property type="match status" value="3"/>
</dbReference>
<dbReference type="InterPro" id="IPR036736">
    <property type="entry name" value="ACP-like_sf"/>
</dbReference>
<dbReference type="InterPro" id="IPR009081">
    <property type="entry name" value="PP-bd_ACP"/>
</dbReference>
<dbReference type="GO" id="GO:0043041">
    <property type="term" value="P:amino acid activation for nonribosomal peptide biosynthetic process"/>
    <property type="evidence" value="ECO:0007669"/>
    <property type="project" value="TreeGrafter"/>
</dbReference>
<dbReference type="CDD" id="cd19531">
    <property type="entry name" value="LCL_NRPS-like"/>
    <property type="match status" value="2"/>
</dbReference>
<dbReference type="RefSeq" id="WP_182539236.1">
    <property type="nucleotide sequence ID" value="NZ_JACJIP010000039.1"/>
</dbReference>
<evidence type="ECO:0000256" key="8">
    <source>
        <dbReference type="ARBA" id="ARBA00023268"/>
    </source>
</evidence>
<gene>
    <name evidence="10" type="ORF">FHR92_004454</name>
</gene>
<keyword evidence="6" id="KW-0677">Repeat</keyword>
<keyword evidence="7" id="KW-0045">Antibiotic biosynthesis</keyword>
<dbReference type="SUPFAM" id="SSF47336">
    <property type="entry name" value="ACP-like"/>
    <property type="match status" value="3"/>
</dbReference>
<dbReference type="CDD" id="cd05930">
    <property type="entry name" value="A_NRPS"/>
    <property type="match status" value="2"/>
</dbReference>